<gene>
    <name evidence="1" type="ORF">HNR73_002339</name>
</gene>
<dbReference type="InterPro" id="IPR015943">
    <property type="entry name" value="WD40/YVTN_repeat-like_dom_sf"/>
</dbReference>
<evidence type="ECO:0000313" key="1">
    <source>
        <dbReference type="EMBL" id="MBB6034489.1"/>
    </source>
</evidence>
<sequence>MDVFSARLVAVLPGFHDGRRIDVTAYPGKTLLSVRADDALSVHELATLGEAMPAVFPAPWASCPTAVSPSGELAVFCGTHALRAVDSSGRTRWEHRHACWAWRCQEPHRDEAEYEGDADHRSTGSGSAHFSADGRLIWAHVRTGITIIDAHKAAPTHAWLVLDAATGEVLAQADVETYAHASDHIAHPDPSRMGLDGDPLLWGHFDGSALHIERTTAGDIVTDADRAGEHYLTLDEGRSTMGLHRLADGGLLASLAPPPFEGVSPTQMAEDDDYQSRWQWVPRFLDATTVLAPTNESDVLSQPDRHWLVDLPSMRPRGHISYPVPIGRRLTVLGHGRWMTYDMDPSTFGLTRAPQYDHEAGRPRLWELA</sequence>
<evidence type="ECO:0000313" key="2">
    <source>
        <dbReference type="Proteomes" id="UP000548476"/>
    </source>
</evidence>
<dbReference type="Proteomes" id="UP000548476">
    <property type="component" value="Unassembled WGS sequence"/>
</dbReference>
<accession>A0A841FPK1</accession>
<organism evidence="1 2">
    <name type="scientific">Phytomonospora endophytica</name>
    <dbReference type="NCBI Taxonomy" id="714109"/>
    <lineage>
        <taxon>Bacteria</taxon>
        <taxon>Bacillati</taxon>
        <taxon>Actinomycetota</taxon>
        <taxon>Actinomycetes</taxon>
        <taxon>Micromonosporales</taxon>
        <taxon>Micromonosporaceae</taxon>
        <taxon>Phytomonospora</taxon>
    </lineage>
</organism>
<dbReference type="Gene3D" id="2.130.10.10">
    <property type="entry name" value="YVTN repeat-like/Quinoprotein amine dehydrogenase"/>
    <property type="match status" value="1"/>
</dbReference>
<name>A0A841FPK1_9ACTN</name>
<dbReference type="EMBL" id="JACHGT010000004">
    <property type="protein sequence ID" value="MBB6034489.1"/>
    <property type="molecule type" value="Genomic_DNA"/>
</dbReference>
<dbReference type="RefSeq" id="WP_184787338.1">
    <property type="nucleotide sequence ID" value="NZ_BONT01000087.1"/>
</dbReference>
<comment type="caution">
    <text evidence="1">The sequence shown here is derived from an EMBL/GenBank/DDBJ whole genome shotgun (WGS) entry which is preliminary data.</text>
</comment>
<protein>
    <submittedName>
        <fullName evidence="1">Uncharacterized protein</fullName>
    </submittedName>
</protein>
<proteinExistence type="predicted"/>
<dbReference type="SUPFAM" id="SSF82171">
    <property type="entry name" value="DPP6 N-terminal domain-like"/>
    <property type="match status" value="1"/>
</dbReference>
<dbReference type="AlphaFoldDB" id="A0A841FPK1"/>
<keyword evidence="2" id="KW-1185">Reference proteome</keyword>
<reference evidence="1 2" key="1">
    <citation type="submission" date="2020-08" db="EMBL/GenBank/DDBJ databases">
        <title>Genomic Encyclopedia of Type Strains, Phase IV (KMG-IV): sequencing the most valuable type-strain genomes for metagenomic binning, comparative biology and taxonomic classification.</title>
        <authorList>
            <person name="Goeker M."/>
        </authorList>
    </citation>
    <scope>NUCLEOTIDE SEQUENCE [LARGE SCALE GENOMIC DNA]</scope>
    <source>
        <strain evidence="1 2">YIM 65646</strain>
    </source>
</reference>